<evidence type="ECO:0000313" key="2">
    <source>
        <dbReference type="Proteomes" id="UP001558713"/>
    </source>
</evidence>
<dbReference type="PANTHER" id="PTHR33116">
    <property type="entry name" value="REVERSE TRANSCRIPTASE ZINC-BINDING DOMAIN-CONTAINING PROTEIN-RELATED-RELATED"/>
    <property type="match status" value="1"/>
</dbReference>
<evidence type="ECO:0000313" key="1">
    <source>
        <dbReference type="EMBL" id="KAL1199538.1"/>
    </source>
</evidence>
<protein>
    <submittedName>
        <fullName evidence="1">Uncharacterized protein</fullName>
    </submittedName>
</protein>
<sequence>MKRVLGLFMGIEQEVGTGKYLRLLECFSGSKSKMLAFITDNLKDRLSGWYAKTLSLGGKEVLLKSVAMALPVYAMSCFQLTKHQCEKLTMQCRVFGGIRWRIREKYIG</sequence>
<proteinExistence type="predicted"/>
<dbReference type="AlphaFoldDB" id="A0ABD0ZYU3"/>
<comment type="caution">
    <text evidence="1">The sequence shown here is derived from an EMBL/GenBank/DDBJ whole genome shotgun (WGS) entry which is preliminary data.</text>
</comment>
<keyword evidence="2" id="KW-1185">Reference proteome</keyword>
<accession>A0ABD0ZYU3</accession>
<dbReference type="PANTHER" id="PTHR33116:SF86">
    <property type="entry name" value="REVERSE TRANSCRIPTASE DOMAIN-CONTAINING PROTEIN"/>
    <property type="match status" value="1"/>
</dbReference>
<dbReference type="EMBL" id="JBANAX010000641">
    <property type="protein sequence ID" value="KAL1199538.1"/>
    <property type="molecule type" value="Genomic_DNA"/>
</dbReference>
<name>A0ABD0ZYU3_CARAN</name>
<dbReference type="Proteomes" id="UP001558713">
    <property type="component" value="Unassembled WGS sequence"/>
</dbReference>
<organism evidence="1 2">
    <name type="scientific">Cardamine amara subsp. amara</name>
    <dbReference type="NCBI Taxonomy" id="228776"/>
    <lineage>
        <taxon>Eukaryota</taxon>
        <taxon>Viridiplantae</taxon>
        <taxon>Streptophyta</taxon>
        <taxon>Embryophyta</taxon>
        <taxon>Tracheophyta</taxon>
        <taxon>Spermatophyta</taxon>
        <taxon>Magnoliopsida</taxon>
        <taxon>eudicotyledons</taxon>
        <taxon>Gunneridae</taxon>
        <taxon>Pentapetalae</taxon>
        <taxon>rosids</taxon>
        <taxon>malvids</taxon>
        <taxon>Brassicales</taxon>
        <taxon>Brassicaceae</taxon>
        <taxon>Cardamineae</taxon>
        <taxon>Cardamine</taxon>
    </lineage>
</organism>
<reference evidence="1 2" key="1">
    <citation type="submission" date="2024-04" db="EMBL/GenBank/DDBJ databases">
        <title>Genome assembly C_amara_ONT_v2.</title>
        <authorList>
            <person name="Yant L."/>
            <person name="Moore C."/>
            <person name="Slenker M."/>
        </authorList>
    </citation>
    <scope>NUCLEOTIDE SEQUENCE [LARGE SCALE GENOMIC DNA]</scope>
    <source>
        <tissue evidence="1">Leaf</tissue>
    </source>
</reference>
<gene>
    <name evidence="1" type="ORF">V5N11_031647</name>
</gene>